<reference evidence="2" key="1">
    <citation type="submission" date="2015-04" db="UniProtKB">
        <authorList>
            <consortium name="EnsemblPlants"/>
        </authorList>
    </citation>
    <scope>IDENTIFICATION</scope>
</reference>
<dbReference type="InterPro" id="IPR027417">
    <property type="entry name" value="P-loop_NTPase"/>
</dbReference>
<dbReference type="PANTHER" id="PTHR36766">
    <property type="entry name" value="PLANT BROAD-SPECTRUM MILDEW RESISTANCE PROTEIN RPW8"/>
    <property type="match status" value="1"/>
</dbReference>
<name>A0A0E0BME6_9ORYZ</name>
<dbReference type="GO" id="GO:0006952">
    <property type="term" value="P:defense response"/>
    <property type="evidence" value="ECO:0007669"/>
    <property type="project" value="UniProtKB-KW"/>
</dbReference>
<evidence type="ECO:0000313" key="3">
    <source>
        <dbReference type="Proteomes" id="UP000026961"/>
    </source>
</evidence>
<dbReference type="SUPFAM" id="SSF52540">
    <property type="entry name" value="P-loop containing nucleoside triphosphate hydrolases"/>
    <property type="match status" value="1"/>
</dbReference>
<dbReference type="GO" id="GO:0043531">
    <property type="term" value="F:ADP binding"/>
    <property type="evidence" value="ECO:0007669"/>
    <property type="project" value="InterPro"/>
</dbReference>
<evidence type="ECO:0000259" key="1">
    <source>
        <dbReference type="Pfam" id="PF00931"/>
    </source>
</evidence>
<protein>
    <recommendedName>
        <fullName evidence="1">NB-ARC domain-containing protein</fullName>
    </recommendedName>
</protein>
<dbReference type="STRING" id="40148.A0A0E0BME6"/>
<reference evidence="2" key="2">
    <citation type="submission" date="2018-05" db="EMBL/GenBank/DDBJ databases">
        <title>OgluRS3 (Oryza glumaepatula Reference Sequence Version 3).</title>
        <authorList>
            <person name="Zhang J."/>
            <person name="Kudrna D."/>
            <person name="Lee S."/>
            <person name="Talag J."/>
            <person name="Welchert J."/>
            <person name="Wing R.A."/>
        </authorList>
    </citation>
    <scope>NUCLEOTIDE SEQUENCE [LARGE SCALE GENOMIC DNA]</scope>
</reference>
<dbReference type="AlphaFoldDB" id="A0A0E0BME6"/>
<accession>A0A0E0BME6</accession>
<dbReference type="PANTHER" id="PTHR36766:SF36">
    <property type="entry name" value="AAA+ ATPASE DOMAIN-CONTAINING PROTEIN"/>
    <property type="match status" value="1"/>
</dbReference>
<dbReference type="HOGENOM" id="CLU_1527531_0_0_1"/>
<organism evidence="2">
    <name type="scientific">Oryza glumipatula</name>
    <dbReference type="NCBI Taxonomy" id="40148"/>
    <lineage>
        <taxon>Eukaryota</taxon>
        <taxon>Viridiplantae</taxon>
        <taxon>Streptophyta</taxon>
        <taxon>Embryophyta</taxon>
        <taxon>Tracheophyta</taxon>
        <taxon>Spermatophyta</taxon>
        <taxon>Magnoliopsida</taxon>
        <taxon>Liliopsida</taxon>
        <taxon>Poales</taxon>
        <taxon>Poaceae</taxon>
        <taxon>BOP clade</taxon>
        <taxon>Oryzoideae</taxon>
        <taxon>Oryzeae</taxon>
        <taxon>Oryzinae</taxon>
        <taxon>Oryza</taxon>
    </lineage>
</organism>
<sequence>MAIVLDAFASYVGDLLKQVTEDEINLLLGVSGEIASLDDKLRSLKNYLADAERRRITDDSTTLAKKVFNDETIQEAFDKKIWLSVTQEVNEVELLRTALKSAGAGAGDARDSNKTLLVPALVDAIRNKRFFLVLDDVWSERAWDKLLKAPFSHGAAGSRRKEKKTLRFGLDSIVDA</sequence>
<dbReference type="Gene3D" id="3.40.50.300">
    <property type="entry name" value="P-loop containing nucleotide triphosphate hydrolases"/>
    <property type="match status" value="1"/>
</dbReference>
<evidence type="ECO:0000313" key="2">
    <source>
        <dbReference type="EnsemblPlants" id="OGLUM11G22710.1"/>
    </source>
</evidence>
<dbReference type="Proteomes" id="UP000026961">
    <property type="component" value="Chromosome 11"/>
</dbReference>
<dbReference type="GO" id="GO:0005524">
    <property type="term" value="F:ATP binding"/>
    <property type="evidence" value="ECO:0007669"/>
    <property type="project" value="UniProtKB-KW"/>
</dbReference>
<dbReference type="InterPro" id="IPR002182">
    <property type="entry name" value="NB-ARC"/>
</dbReference>
<dbReference type="eggNOG" id="KOG4658">
    <property type="taxonomic scope" value="Eukaryota"/>
</dbReference>
<feature type="domain" description="NB-ARC" evidence="1">
    <location>
        <begin position="61"/>
        <end position="153"/>
    </location>
</feature>
<proteinExistence type="predicted"/>
<dbReference type="Pfam" id="PF00931">
    <property type="entry name" value="NB-ARC"/>
    <property type="match status" value="1"/>
</dbReference>
<dbReference type="Gramene" id="OGLUM11G22710.1">
    <property type="protein sequence ID" value="OGLUM11G22710.1"/>
    <property type="gene ID" value="OGLUM11G22710"/>
</dbReference>
<dbReference type="EnsemblPlants" id="OGLUM11G22710.1">
    <property type="protein sequence ID" value="OGLUM11G22710.1"/>
    <property type="gene ID" value="OGLUM11G22710"/>
</dbReference>
<keyword evidence="3" id="KW-1185">Reference proteome</keyword>